<feature type="domain" description="DUF6455" evidence="1">
    <location>
        <begin position="10"/>
        <end position="87"/>
    </location>
</feature>
<keyword evidence="3" id="KW-1185">Reference proteome</keyword>
<accession>A0A1H0JM70</accession>
<name>A0A1H0JM70_9RHOB</name>
<reference evidence="2 3" key="1">
    <citation type="submission" date="2016-11" db="EMBL/GenBank/DDBJ databases">
        <authorList>
            <person name="Varghese N."/>
            <person name="Submissions S."/>
        </authorList>
    </citation>
    <scope>NUCLEOTIDE SEQUENCE [LARGE SCALE GENOMIC DNA]</scope>
    <source>
        <strain evidence="2 3">DSM 29620</strain>
    </source>
</reference>
<evidence type="ECO:0000259" key="1">
    <source>
        <dbReference type="Pfam" id="PF20056"/>
    </source>
</evidence>
<gene>
    <name evidence="2" type="ORF">SAMN05444142_103215</name>
</gene>
<dbReference type="AlphaFoldDB" id="A0A1H0JM70"/>
<evidence type="ECO:0000313" key="3">
    <source>
        <dbReference type="Proteomes" id="UP000324252"/>
    </source>
</evidence>
<organism evidence="2 3">
    <name type="scientific">Lutimaribacter pacificus</name>
    <dbReference type="NCBI Taxonomy" id="391948"/>
    <lineage>
        <taxon>Bacteria</taxon>
        <taxon>Pseudomonadati</taxon>
        <taxon>Pseudomonadota</taxon>
        <taxon>Alphaproteobacteria</taxon>
        <taxon>Rhodobacterales</taxon>
        <taxon>Roseobacteraceae</taxon>
        <taxon>Lutimaribacter</taxon>
    </lineage>
</organism>
<sequence>MFKKIEAMLNKADLHFDLLTAVAEKGGVDLNRQLQVGELSASGLRSAVMLCTHCTHVGECQSHLRDGPQGEVPGFCLNKHMFEHLKA</sequence>
<dbReference type="InterPro" id="IPR045601">
    <property type="entry name" value="DUF6455"/>
</dbReference>
<evidence type="ECO:0000313" key="2">
    <source>
        <dbReference type="EMBL" id="SHK08892.1"/>
    </source>
</evidence>
<dbReference type="Pfam" id="PF20056">
    <property type="entry name" value="DUF6455"/>
    <property type="match status" value="1"/>
</dbReference>
<proteinExistence type="predicted"/>
<protein>
    <recommendedName>
        <fullName evidence="1">DUF6455 domain-containing protein</fullName>
    </recommendedName>
</protein>
<dbReference type="EMBL" id="FQZZ01000003">
    <property type="protein sequence ID" value="SHK08892.1"/>
    <property type="molecule type" value="Genomic_DNA"/>
</dbReference>
<dbReference type="RefSeq" id="WP_149788910.1">
    <property type="nucleotide sequence ID" value="NZ_FNIO01000005.1"/>
</dbReference>
<dbReference type="Proteomes" id="UP000324252">
    <property type="component" value="Unassembled WGS sequence"/>
</dbReference>
<dbReference type="OrthoDB" id="7961152at2"/>